<evidence type="ECO:0000259" key="3">
    <source>
        <dbReference type="Pfam" id="PF12793"/>
    </source>
</evidence>
<dbReference type="AlphaFoldDB" id="A0A220MS01"/>
<dbReference type="KEGG" id="bfm:BP422_15915"/>
<reference evidence="4 5" key="1">
    <citation type="submission" date="2016-11" db="EMBL/GenBank/DDBJ databases">
        <authorList>
            <person name="Jaros S."/>
            <person name="Januszkiewicz K."/>
            <person name="Wedrychowicz H."/>
        </authorList>
    </citation>
    <scope>NUCLEOTIDE SEQUENCE [LARGE SCALE GENOMIC DNA]</scope>
    <source>
        <strain evidence="4 5">NF2</strain>
    </source>
</reference>
<dbReference type="RefSeq" id="WP_088910971.1">
    <property type="nucleotide sequence ID" value="NZ_CP018145.1"/>
</dbReference>
<dbReference type="SUPFAM" id="SSF53850">
    <property type="entry name" value="Periplasmic binding protein-like II"/>
    <property type="match status" value="1"/>
</dbReference>
<proteinExistence type="predicted"/>
<dbReference type="InterPro" id="IPR025370">
    <property type="entry name" value="SgrR_HTH_N"/>
</dbReference>
<evidence type="ECO:0000256" key="1">
    <source>
        <dbReference type="ARBA" id="ARBA00023125"/>
    </source>
</evidence>
<name>A0A220MS01_9BACL</name>
<dbReference type="InterPro" id="IPR039424">
    <property type="entry name" value="SBP_5"/>
</dbReference>
<dbReference type="PANTHER" id="PTHR30290:SF72">
    <property type="entry name" value="HTH-TYPE TRANSCRIPTIONAL REGULATOR SGRR"/>
    <property type="match status" value="1"/>
</dbReference>
<dbReference type="Proteomes" id="UP000197781">
    <property type="component" value="Chromosome"/>
</dbReference>
<dbReference type="GO" id="GO:1904680">
    <property type="term" value="F:peptide transmembrane transporter activity"/>
    <property type="evidence" value="ECO:0007669"/>
    <property type="project" value="TreeGrafter"/>
</dbReference>
<sequence length="606" mass="69587">MQLVEQYMRLCARWPNETIGHPLDISLAEVASILFCTLRNATLTLKKMQSQGWVVWQPGRGRGNRSVLTCLLVPEDLILSVAKELVQKGEIRAARDMIDEYRVNFPVLGEKFSRWMNSQFGHRVKREKGSKGRVDTLRLFYSRPFAGLDPIHILLRSESHMVKQLFDSLVQFDPVTRRIEPAIAFYWESSKEGKQWTFYLRKGVLFHDGRPLVADDVRFSLLRLMEHSYKHRWLAASIESITVKDDYVLTISLHMRDELFLQALSKEYMAIVPCDYVLEMGEQFAQMPVGTGPFRVVRNDDSMLVLEAFTPYFGGRPFLDRIEIWCVPGMAAEAQADESLLSVMAMDDHRDTSFLAWSDVGRLEDCFQYVSLNGAKHGPLSHSEFRSLMGAIICGQALRQELQGTREHAVIWGKTDSFQDKREVPDSQEFVRIFNESGYQGEALSLYTYPDSDHIEDAQWIQKTCKEYGITIEIRYASPEELASPSLLQEADLVVDSANVDEREELSLREFLHAGALSISHHLDPHGKEEIAYWMNRMSCVQTAQDRKACVDSIMHTLADCSTFVPLYSNRVEMLAHPRLSGVSLDAYGWIDFRRIFVREKHKFVT</sequence>
<dbReference type="GO" id="GO:0015833">
    <property type="term" value="P:peptide transport"/>
    <property type="evidence" value="ECO:0007669"/>
    <property type="project" value="TreeGrafter"/>
</dbReference>
<evidence type="ECO:0000313" key="5">
    <source>
        <dbReference type="Proteomes" id="UP000197781"/>
    </source>
</evidence>
<accession>A0A220MS01</accession>
<organism evidence="4 5">
    <name type="scientific">Brevibacillus formosus</name>
    <dbReference type="NCBI Taxonomy" id="54913"/>
    <lineage>
        <taxon>Bacteria</taxon>
        <taxon>Bacillati</taxon>
        <taxon>Bacillota</taxon>
        <taxon>Bacilli</taxon>
        <taxon>Bacillales</taxon>
        <taxon>Paenibacillaceae</taxon>
        <taxon>Brevibacillus</taxon>
    </lineage>
</organism>
<dbReference type="PANTHER" id="PTHR30290">
    <property type="entry name" value="PERIPLASMIC BINDING COMPONENT OF ABC TRANSPORTER"/>
    <property type="match status" value="1"/>
</dbReference>
<feature type="domain" description="Transcriptional regulator SgrR N-terminal HTH" evidence="3">
    <location>
        <begin position="3"/>
        <end position="101"/>
    </location>
</feature>
<gene>
    <name evidence="4" type="ORF">BP422_15915</name>
</gene>
<dbReference type="Pfam" id="PF00496">
    <property type="entry name" value="SBP_bac_5"/>
    <property type="match status" value="1"/>
</dbReference>
<dbReference type="GO" id="GO:0003677">
    <property type="term" value="F:DNA binding"/>
    <property type="evidence" value="ECO:0007669"/>
    <property type="project" value="UniProtKB-KW"/>
</dbReference>
<evidence type="ECO:0000313" key="4">
    <source>
        <dbReference type="EMBL" id="ASJ57565.1"/>
    </source>
</evidence>
<dbReference type="InterPro" id="IPR000914">
    <property type="entry name" value="SBP_5_dom"/>
</dbReference>
<dbReference type="EMBL" id="CP018145">
    <property type="protein sequence ID" value="ASJ57565.1"/>
    <property type="molecule type" value="Genomic_DNA"/>
</dbReference>
<protein>
    <submittedName>
        <fullName evidence="4">ABC transporter substrate-binding protein</fullName>
    </submittedName>
</protein>
<evidence type="ECO:0000259" key="2">
    <source>
        <dbReference type="Pfam" id="PF00496"/>
    </source>
</evidence>
<dbReference type="Gene3D" id="3.40.190.10">
    <property type="entry name" value="Periplasmic binding protein-like II"/>
    <property type="match status" value="1"/>
</dbReference>
<feature type="domain" description="Solute-binding protein family 5" evidence="2">
    <location>
        <begin position="179"/>
        <end position="479"/>
    </location>
</feature>
<dbReference type="CDD" id="cd08507">
    <property type="entry name" value="PBP2_SgrR_like"/>
    <property type="match status" value="1"/>
</dbReference>
<dbReference type="Gene3D" id="3.10.105.10">
    <property type="entry name" value="Dipeptide-binding Protein, Domain 3"/>
    <property type="match status" value="1"/>
</dbReference>
<dbReference type="Pfam" id="PF12793">
    <property type="entry name" value="SgrR_N"/>
    <property type="match status" value="1"/>
</dbReference>
<keyword evidence="1" id="KW-0238">DNA-binding</keyword>